<protein>
    <recommendedName>
        <fullName evidence="2">DUF2059 domain-containing protein</fullName>
    </recommendedName>
</protein>
<feature type="signal peptide" evidence="1">
    <location>
        <begin position="1"/>
        <end position="19"/>
    </location>
</feature>
<evidence type="ECO:0000259" key="2">
    <source>
        <dbReference type="Pfam" id="PF09832"/>
    </source>
</evidence>
<evidence type="ECO:0000256" key="1">
    <source>
        <dbReference type="SAM" id="SignalP"/>
    </source>
</evidence>
<reference evidence="3 4" key="1">
    <citation type="journal article" date="2004" name="Nature">
        <title>Genome sequence of Silicibacter pomeroyi reveals adaptations to the marine environment.</title>
        <authorList>
            <person name="Moran M.A."/>
            <person name="Buchan A."/>
            <person name="Gonzalez J.M."/>
            <person name="Heidelberg J.F."/>
            <person name="Whitman W.B."/>
            <person name="Kiene R.P."/>
            <person name="Henriksen J.R."/>
            <person name="King G.M."/>
            <person name="Belas R."/>
            <person name="Fuqua C."/>
            <person name="Brinkac L."/>
            <person name="Lewis M."/>
            <person name="Johri S."/>
            <person name="Weaver B."/>
            <person name="Pai G."/>
            <person name="Eisen J.A."/>
            <person name="Rahe E."/>
            <person name="Sheldon W.M."/>
            <person name="Ye W."/>
            <person name="Miller T.R."/>
            <person name="Carlton J."/>
            <person name="Rasko D.A."/>
            <person name="Paulsen I.T."/>
            <person name="Ren Q."/>
            <person name="Daugherty S.C."/>
            <person name="Deboy R.T."/>
            <person name="Dodson R.J."/>
            <person name="Durkin A.S."/>
            <person name="Madupu R."/>
            <person name="Nelson W.C."/>
            <person name="Sullivan S.A."/>
            <person name="Rosovitz M.J."/>
            <person name="Haft D.H."/>
            <person name="Selengut J."/>
            <person name="Ward N."/>
        </authorList>
    </citation>
    <scope>NUCLEOTIDE SEQUENCE [LARGE SCALE GENOMIC DNA]</scope>
    <source>
        <strain evidence="4">ATCC 700808 / DSM 15171 / DSS-3</strain>
    </source>
</reference>
<accession>Q5LRX9</accession>
<keyword evidence="1" id="KW-0732">Signal</keyword>
<keyword evidence="4" id="KW-1185">Reference proteome</keyword>
<dbReference type="PaxDb" id="246200-SPO1991"/>
<dbReference type="Proteomes" id="UP000001023">
    <property type="component" value="Chromosome"/>
</dbReference>
<organism evidence="3 4">
    <name type="scientific">Ruegeria pomeroyi (strain ATCC 700808 / DSM 15171 / DSS-3)</name>
    <name type="common">Silicibacter pomeroyi</name>
    <dbReference type="NCBI Taxonomy" id="246200"/>
    <lineage>
        <taxon>Bacteria</taxon>
        <taxon>Pseudomonadati</taxon>
        <taxon>Pseudomonadota</taxon>
        <taxon>Alphaproteobacteria</taxon>
        <taxon>Rhodobacterales</taxon>
        <taxon>Roseobacteraceae</taxon>
        <taxon>Ruegeria</taxon>
    </lineage>
</organism>
<dbReference type="STRING" id="246200.SPO1991"/>
<sequence>MMRRGGVVLCLWLAAPVAAEQPFDDLARAMRLDEVVAILRDEGLGYGATLDAEFLGGSGGAFFTAQVDRIYAPDRMQAALSGALADHLDTEQAAAATAFFRTETGQAILTLENSARRAFADDGIEEMALERAERAGEDDTRLRQVAAYVAANDLVGQNVKGAISADFQFYRGLSDGQDLDRDDGAVLASLLEARDETEAETRRWVMGFLYFAYAPLEDAQMQANIDFSQSAAGQALNAALFDGFDRLYGEISYDLGRAVGFALKASDI</sequence>
<dbReference type="KEGG" id="sil:SPO1991"/>
<dbReference type="Pfam" id="PF09832">
    <property type="entry name" value="DUF2059"/>
    <property type="match status" value="1"/>
</dbReference>
<dbReference type="AlphaFoldDB" id="Q5LRX9"/>
<evidence type="ECO:0000313" key="3">
    <source>
        <dbReference type="EMBL" id="AAV95267.1"/>
    </source>
</evidence>
<dbReference type="HOGENOM" id="CLU_075051_0_0_5"/>
<dbReference type="eggNOG" id="ENOG5033F44">
    <property type="taxonomic scope" value="Bacteria"/>
</dbReference>
<proteinExistence type="predicted"/>
<reference evidence="3 4" key="2">
    <citation type="journal article" date="2014" name="Stand. Genomic Sci.">
        <title>An updated genome annotation for the model marine bacterium Ruegeria pomeroyi DSS-3.</title>
        <authorList>
            <person name="Rivers A.R."/>
            <person name="Smith C.B."/>
            <person name="Moran M.A."/>
        </authorList>
    </citation>
    <scope>GENOME REANNOTATION</scope>
    <source>
        <strain evidence="4">ATCC 700808 / DSM 15171 / DSS-3</strain>
    </source>
</reference>
<evidence type="ECO:0000313" key="4">
    <source>
        <dbReference type="Proteomes" id="UP000001023"/>
    </source>
</evidence>
<gene>
    <name evidence="3" type="ordered locus">SPO1991</name>
</gene>
<dbReference type="EMBL" id="CP000031">
    <property type="protein sequence ID" value="AAV95267.1"/>
    <property type="molecule type" value="Genomic_DNA"/>
</dbReference>
<feature type="chain" id="PRO_5004258576" description="DUF2059 domain-containing protein" evidence="1">
    <location>
        <begin position="20"/>
        <end position="268"/>
    </location>
</feature>
<name>Q5LRX9_RUEPO</name>
<dbReference type="InterPro" id="IPR018637">
    <property type="entry name" value="DUF2059"/>
</dbReference>
<feature type="domain" description="DUF2059" evidence="2">
    <location>
        <begin position="74"/>
        <end position="129"/>
    </location>
</feature>